<feature type="region of interest" description="Disordered" evidence="1">
    <location>
        <begin position="91"/>
        <end position="117"/>
    </location>
</feature>
<dbReference type="OrthoDB" id="506431at2759"/>
<keyword evidence="3" id="KW-1185">Reference proteome</keyword>
<accession>A0A6A6SE17</accession>
<dbReference type="AlphaFoldDB" id="A0A6A6SE17"/>
<organism evidence="2 3">
    <name type="scientific">Massarina eburnea CBS 473.64</name>
    <dbReference type="NCBI Taxonomy" id="1395130"/>
    <lineage>
        <taxon>Eukaryota</taxon>
        <taxon>Fungi</taxon>
        <taxon>Dikarya</taxon>
        <taxon>Ascomycota</taxon>
        <taxon>Pezizomycotina</taxon>
        <taxon>Dothideomycetes</taxon>
        <taxon>Pleosporomycetidae</taxon>
        <taxon>Pleosporales</taxon>
        <taxon>Massarineae</taxon>
        <taxon>Massarinaceae</taxon>
        <taxon>Massarina</taxon>
    </lineage>
</organism>
<evidence type="ECO:0000313" key="2">
    <source>
        <dbReference type="EMBL" id="KAF2644434.1"/>
    </source>
</evidence>
<protein>
    <submittedName>
        <fullName evidence="2">Uncharacterized protein</fullName>
    </submittedName>
</protein>
<dbReference type="Proteomes" id="UP000799753">
    <property type="component" value="Unassembled WGS sequence"/>
</dbReference>
<feature type="region of interest" description="Disordered" evidence="1">
    <location>
        <begin position="1"/>
        <end position="25"/>
    </location>
</feature>
<proteinExistence type="predicted"/>
<dbReference type="EMBL" id="MU006778">
    <property type="protein sequence ID" value="KAF2644434.1"/>
    <property type="molecule type" value="Genomic_DNA"/>
</dbReference>
<gene>
    <name evidence="2" type="ORF">P280DRAFT_171491</name>
</gene>
<evidence type="ECO:0000313" key="3">
    <source>
        <dbReference type="Proteomes" id="UP000799753"/>
    </source>
</evidence>
<feature type="compositionally biased region" description="Low complexity" evidence="1">
    <location>
        <begin position="12"/>
        <end position="21"/>
    </location>
</feature>
<name>A0A6A6SE17_9PLEO</name>
<sequence>MSLRVPLRGLQTPSSTMTSSNPTPPIEHLEDFTKHERCNILLSDPSITHIRRHITIPTTNLTIGNTLFTKTLFTDDAIRVFLDTYRPRYRRGRSVAKDTHQQSEESDTQADLDAPERVSLGRGVDGGIARLHGGVLWGL</sequence>
<evidence type="ECO:0000256" key="1">
    <source>
        <dbReference type="SAM" id="MobiDB-lite"/>
    </source>
</evidence>
<reference evidence="2" key="1">
    <citation type="journal article" date="2020" name="Stud. Mycol.">
        <title>101 Dothideomycetes genomes: a test case for predicting lifestyles and emergence of pathogens.</title>
        <authorList>
            <person name="Haridas S."/>
            <person name="Albert R."/>
            <person name="Binder M."/>
            <person name="Bloem J."/>
            <person name="Labutti K."/>
            <person name="Salamov A."/>
            <person name="Andreopoulos B."/>
            <person name="Baker S."/>
            <person name="Barry K."/>
            <person name="Bills G."/>
            <person name="Bluhm B."/>
            <person name="Cannon C."/>
            <person name="Castanera R."/>
            <person name="Culley D."/>
            <person name="Daum C."/>
            <person name="Ezra D."/>
            <person name="Gonzalez J."/>
            <person name="Henrissat B."/>
            <person name="Kuo A."/>
            <person name="Liang C."/>
            <person name="Lipzen A."/>
            <person name="Lutzoni F."/>
            <person name="Magnuson J."/>
            <person name="Mondo S."/>
            <person name="Nolan M."/>
            <person name="Ohm R."/>
            <person name="Pangilinan J."/>
            <person name="Park H.-J."/>
            <person name="Ramirez L."/>
            <person name="Alfaro M."/>
            <person name="Sun H."/>
            <person name="Tritt A."/>
            <person name="Yoshinaga Y."/>
            <person name="Zwiers L.-H."/>
            <person name="Turgeon B."/>
            <person name="Goodwin S."/>
            <person name="Spatafora J."/>
            <person name="Crous P."/>
            <person name="Grigoriev I."/>
        </authorList>
    </citation>
    <scope>NUCLEOTIDE SEQUENCE</scope>
    <source>
        <strain evidence="2">CBS 473.64</strain>
    </source>
</reference>